<dbReference type="EMBL" id="BMGS01000007">
    <property type="protein sequence ID" value="GGG50051.1"/>
    <property type="molecule type" value="Genomic_DNA"/>
</dbReference>
<protein>
    <submittedName>
        <fullName evidence="1">Uncharacterized protein</fullName>
    </submittedName>
</protein>
<proteinExistence type="predicted"/>
<dbReference type="RefSeq" id="WP_188558450.1">
    <property type="nucleotide sequence ID" value="NZ_BMGS01000007.1"/>
</dbReference>
<accession>A0ABQ1X0H4</accession>
<keyword evidence="2" id="KW-1185">Reference proteome</keyword>
<name>A0ABQ1X0H4_9BACT</name>
<sequence length="173" mass="17990">MREGVSGSFNPAGFTLHSARYGRPVFRPAGVTGAGDEKWLNGFEFPNAEELIHAVAVSGSSVYVAGNFRSVGGVAASNVARWDGATWNPVGQGTNGPVNTLVFSCPTLYAGGAFTEAGGGSASRGSFTQLGNGSKPDSYVAVYLLNPVVTNTRVARAPLGLYPTWPTKELPFC</sequence>
<dbReference type="Proteomes" id="UP000601361">
    <property type="component" value="Unassembled WGS sequence"/>
</dbReference>
<evidence type="ECO:0000313" key="1">
    <source>
        <dbReference type="EMBL" id="GGG50051.1"/>
    </source>
</evidence>
<organism evidence="1 2">
    <name type="scientific">Hymenobacter glacieicola</name>
    <dbReference type="NCBI Taxonomy" id="1562124"/>
    <lineage>
        <taxon>Bacteria</taxon>
        <taxon>Pseudomonadati</taxon>
        <taxon>Bacteroidota</taxon>
        <taxon>Cytophagia</taxon>
        <taxon>Cytophagales</taxon>
        <taxon>Hymenobacteraceae</taxon>
        <taxon>Hymenobacter</taxon>
    </lineage>
</organism>
<comment type="caution">
    <text evidence="1">The sequence shown here is derived from an EMBL/GenBank/DDBJ whole genome shotgun (WGS) entry which is preliminary data.</text>
</comment>
<gene>
    <name evidence="1" type="ORF">GCM10011378_27700</name>
</gene>
<reference evidence="2" key="1">
    <citation type="journal article" date="2019" name="Int. J. Syst. Evol. Microbiol.">
        <title>The Global Catalogue of Microorganisms (GCM) 10K type strain sequencing project: providing services to taxonomists for standard genome sequencing and annotation.</title>
        <authorList>
            <consortium name="The Broad Institute Genomics Platform"/>
            <consortium name="The Broad Institute Genome Sequencing Center for Infectious Disease"/>
            <person name="Wu L."/>
            <person name="Ma J."/>
        </authorList>
    </citation>
    <scope>NUCLEOTIDE SEQUENCE [LARGE SCALE GENOMIC DNA]</scope>
    <source>
        <strain evidence="2">CGMCC 1.12990</strain>
    </source>
</reference>
<evidence type="ECO:0000313" key="2">
    <source>
        <dbReference type="Proteomes" id="UP000601361"/>
    </source>
</evidence>